<dbReference type="Gene3D" id="1.25.40.10">
    <property type="entry name" value="Tetratricopeptide repeat domain"/>
    <property type="match status" value="2"/>
</dbReference>
<dbReference type="SMART" id="SM00028">
    <property type="entry name" value="TPR"/>
    <property type="match status" value="4"/>
</dbReference>
<dbReference type="PROSITE" id="PS50005">
    <property type="entry name" value="TPR"/>
    <property type="match status" value="1"/>
</dbReference>
<dbReference type="SUPFAM" id="SSF48452">
    <property type="entry name" value="TPR-like"/>
    <property type="match status" value="2"/>
</dbReference>
<evidence type="ECO:0000313" key="6">
    <source>
        <dbReference type="Proteomes" id="UP000053477"/>
    </source>
</evidence>
<feature type="compositionally biased region" description="Polar residues" evidence="4">
    <location>
        <begin position="798"/>
        <end position="828"/>
    </location>
</feature>
<name>A0A0H2S589_9AGAM</name>
<comment type="similarity">
    <text evidence="2">Belongs to the YPP1 family.</text>
</comment>
<feature type="compositionally biased region" description="Polar residues" evidence="4">
    <location>
        <begin position="645"/>
        <end position="664"/>
    </location>
</feature>
<feature type="compositionally biased region" description="Low complexity" evidence="4">
    <location>
        <begin position="832"/>
        <end position="847"/>
    </location>
</feature>
<protein>
    <recommendedName>
        <fullName evidence="7">TPR-like protein</fullName>
    </recommendedName>
</protein>
<dbReference type="AlphaFoldDB" id="A0A0H2S589"/>
<proteinExistence type="inferred from homology"/>
<feature type="compositionally biased region" description="Basic and acidic residues" evidence="4">
    <location>
        <begin position="867"/>
        <end position="876"/>
    </location>
</feature>
<feature type="region of interest" description="Disordered" evidence="4">
    <location>
        <begin position="744"/>
        <end position="889"/>
    </location>
</feature>
<dbReference type="EMBL" id="KQ085911">
    <property type="protein sequence ID" value="KLO16848.1"/>
    <property type="molecule type" value="Genomic_DNA"/>
</dbReference>
<dbReference type="OrthoDB" id="29013at2759"/>
<reference evidence="5 6" key="1">
    <citation type="submission" date="2015-04" db="EMBL/GenBank/DDBJ databases">
        <title>Complete genome sequence of Schizopora paradoxa KUC8140, a cosmopolitan wood degrader in East Asia.</title>
        <authorList>
            <consortium name="DOE Joint Genome Institute"/>
            <person name="Min B."/>
            <person name="Park H."/>
            <person name="Jang Y."/>
            <person name="Kim J.-J."/>
            <person name="Kim K.H."/>
            <person name="Pangilinan J."/>
            <person name="Lipzen A."/>
            <person name="Riley R."/>
            <person name="Grigoriev I.V."/>
            <person name="Spatafora J.W."/>
            <person name="Choi I.-G."/>
        </authorList>
    </citation>
    <scope>NUCLEOTIDE SEQUENCE [LARGE SCALE GENOMIC DNA]</scope>
    <source>
        <strain evidence="5 6">KUC8140</strain>
    </source>
</reference>
<evidence type="ECO:0000256" key="1">
    <source>
        <dbReference type="ARBA" id="ARBA00002550"/>
    </source>
</evidence>
<evidence type="ECO:0000313" key="5">
    <source>
        <dbReference type="EMBL" id="KLO16848.1"/>
    </source>
</evidence>
<keyword evidence="6" id="KW-1185">Reference proteome</keyword>
<feature type="compositionally biased region" description="Polar residues" evidence="4">
    <location>
        <begin position="748"/>
        <end position="758"/>
    </location>
</feature>
<evidence type="ECO:0000256" key="3">
    <source>
        <dbReference type="PROSITE-ProRule" id="PRU00339"/>
    </source>
</evidence>
<evidence type="ECO:0000256" key="4">
    <source>
        <dbReference type="SAM" id="MobiDB-lite"/>
    </source>
</evidence>
<feature type="region of interest" description="Disordered" evidence="4">
    <location>
        <begin position="930"/>
        <end position="976"/>
    </location>
</feature>
<gene>
    <name evidence="5" type="ORF">SCHPADRAFT_937555</name>
</gene>
<dbReference type="PANTHER" id="PTHR23083">
    <property type="entry name" value="TETRATRICOPEPTIDE REPEAT PROTEIN, TPR"/>
    <property type="match status" value="1"/>
</dbReference>
<dbReference type="InParanoid" id="A0A0H2S589"/>
<evidence type="ECO:0008006" key="7">
    <source>
        <dbReference type="Google" id="ProtNLM"/>
    </source>
</evidence>
<feature type="compositionally biased region" description="Basic residues" evidence="4">
    <location>
        <begin position="853"/>
        <end position="863"/>
    </location>
</feature>
<evidence type="ECO:0000256" key="2">
    <source>
        <dbReference type="ARBA" id="ARBA00038251"/>
    </source>
</evidence>
<dbReference type="InterPro" id="IPR051722">
    <property type="entry name" value="Endocytosis_PI4K-reg_protein"/>
</dbReference>
<dbReference type="InterPro" id="IPR011990">
    <property type="entry name" value="TPR-like_helical_dom_sf"/>
</dbReference>
<sequence length="1155" mass="128790">MADDKEKHYWTQLQAALTAGHWESPSPAKTPNGYPLSWSELFRKFKKHSKQPGPPEAVLQTHFLSLLLKASKLTVKELDSDDDDTAADDFALGKEYILYEERREDAQKAYDSLQQLKSSDDLAKLALAYCAYALDRPRECLEHVSDVKFGDTLKAAHASKPALLVTSTTNEKTEDTSSVLFSTPVEVEDTNAWLLMEAIRASCLEGMSHERISPGSPVLALAAYDKGCSLLKSFSIPKSLPTRPGKSNLDSFTRYRELWRWTDMLLWRAISISAKHRNIDDALPLLRSYMLHSSHWSSNFRAVHRQRIFALYLRALILYADCLPSPLFANKAAWSTEMRSVINEYRLILGSTTSFPRAGERNILVEEFVDYCVAGWEACGAAPDQAVWVIDILWWAMRLTFNCPIILRHMTRLLHVSGDHELAKRTLKLYVQIVGKAHETMSNSSMGAAANASEPVGYDDDVHWVQTLVQGARMLCRIPGSADDVRHAVTLVAKAREQVTSLSDELKASVDLADGICRSILAIRERRPQSREGHFSESIALLKRSIQLHPTTSAHYHLAIALSRSIPNPALVEAEEHIRQATETDPKELRHWHLMALLEAKMGEWGKARGVLEAAIDIAESTETELRANETKESGIISKDYASGPDTTENAQLPSTINGSSTNGVDVHSPSPNVGLLDPDSTRLPSASNLLKPVVDHPPPTPREQFDYALQLRMTQLALTELVEGPESVEPYWLEVFEWYSQRRETDSQSQPRSARPSTDSRLEQSPRPFSILDRPFSRQSMDVSIIGPSITSTSSTQPRNGSTTSVDAPTITSPAKTSINTSVNSITDEGATSQQQPAPTTSQLTASTSAISHRKSKLRLRARSQSPDRERENSKGKGKRVQKMLKTQVHNTQVRINTISRKIGHGMTKGAGLQRSSSAPNFHEILTRSRPYQASSIHSRKRLSWVPRGNRNQGRHDASSTTSPPPLPPPPPPPVVHEHVYPNNKRSVRERRLLSDLWLMSAATFRRLEKLDQARGAIQEAEILDEENENVWVQLGLYFITRGEESKAIESFDKALYVSQDDVSATLHLANVYLSSQSSRIRSSSYGAVDLAVGMLEATTKGSGWDIPEAWYLLAKAYHMQGRPDRERECLVNALRLSEVRGVRDIGAAIGWCL</sequence>
<dbReference type="Pfam" id="PF13181">
    <property type="entry name" value="TPR_8"/>
    <property type="match status" value="1"/>
</dbReference>
<accession>A0A0H2S589</accession>
<dbReference type="Proteomes" id="UP000053477">
    <property type="component" value="Unassembled WGS sequence"/>
</dbReference>
<feature type="repeat" description="TPR" evidence="3">
    <location>
        <begin position="1030"/>
        <end position="1063"/>
    </location>
</feature>
<feature type="compositionally biased region" description="Pro residues" evidence="4">
    <location>
        <begin position="964"/>
        <end position="976"/>
    </location>
</feature>
<dbReference type="PANTHER" id="PTHR23083:SF464">
    <property type="entry name" value="TETRATRICOPEPTIDE REPEAT DOMAIN 7, ISOFORM A"/>
    <property type="match status" value="1"/>
</dbReference>
<feature type="region of interest" description="Disordered" evidence="4">
    <location>
        <begin position="636"/>
        <end position="703"/>
    </location>
</feature>
<organism evidence="5 6">
    <name type="scientific">Schizopora paradoxa</name>
    <dbReference type="NCBI Taxonomy" id="27342"/>
    <lineage>
        <taxon>Eukaryota</taxon>
        <taxon>Fungi</taxon>
        <taxon>Dikarya</taxon>
        <taxon>Basidiomycota</taxon>
        <taxon>Agaricomycotina</taxon>
        <taxon>Agaricomycetes</taxon>
        <taxon>Hymenochaetales</taxon>
        <taxon>Schizoporaceae</taxon>
        <taxon>Schizopora</taxon>
    </lineage>
</organism>
<feature type="compositionally biased region" description="Low complexity" evidence="4">
    <location>
        <begin position="785"/>
        <end position="797"/>
    </location>
</feature>
<keyword evidence="3" id="KW-0802">TPR repeat</keyword>
<dbReference type="InterPro" id="IPR019734">
    <property type="entry name" value="TPR_rpt"/>
</dbReference>
<comment type="function">
    <text evidence="1">Involved in endocytosis.</text>
</comment>
<dbReference type="STRING" id="27342.A0A0H2S589"/>